<dbReference type="EMBL" id="UGOL01000001">
    <property type="protein sequence ID" value="STX81135.1"/>
    <property type="molecule type" value="Genomic_DNA"/>
</dbReference>
<evidence type="ECO:0000313" key="2">
    <source>
        <dbReference type="EMBL" id="STX81135.1"/>
    </source>
</evidence>
<accession>A0A378KBZ3</accession>
<dbReference type="RefSeq" id="WP_027219957.1">
    <property type="nucleotide sequence ID" value="NZ_BAZA01000140.1"/>
</dbReference>
<name>A0A378KBZ3_LEGPN</name>
<feature type="region of interest" description="Disordered" evidence="1">
    <location>
        <begin position="26"/>
        <end position="72"/>
    </location>
</feature>
<proteinExistence type="predicted"/>
<sequence length="82" mass="8488">MQINGLRKWYRLVIMVSIFGLTGCTKTQDPPNQTVATPPTGANAANQNNTQTANTGNNGAVAPPAPPAPPAATIEITTCINV</sequence>
<evidence type="ECO:0000256" key="1">
    <source>
        <dbReference type="SAM" id="MobiDB-lite"/>
    </source>
</evidence>
<organism evidence="2 3">
    <name type="scientific">Legionella pneumophila</name>
    <dbReference type="NCBI Taxonomy" id="446"/>
    <lineage>
        <taxon>Bacteria</taxon>
        <taxon>Pseudomonadati</taxon>
        <taxon>Pseudomonadota</taxon>
        <taxon>Gammaproteobacteria</taxon>
        <taxon>Legionellales</taxon>
        <taxon>Legionellaceae</taxon>
        <taxon>Legionella</taxon>
    </lineage>
</organism>
<dbReference type="Proteomes" id="UP000254631">
    <property type="component" value="Unassembled WGS sequence"/>
</dbReference>
<protein>
    <submittedName>
        <fullName evidence="2">Uncharacterized protein</fullName>
    </submittedName>
</protein>
<gene>
    <name evidence="2" type="ORF">NCTC12000_03162</name>
</gene>
<dbReference type="AlphaFoldDB" id="A0A378KBZ3"/>
<reference evidence="2 3" key="1">
    <citation type="submission" date="2018-06" db="EMBL/GenBank/DDBJ databases">
        <authorList>
            <consortium name="Pathogen Informatics"/>
            <person name="Doyle S."/>
        </authorList>
    </citation>
    <scope>NUCLEOTIDE SEQUENCE [LARGE SCALE GENOMIC DNA]</scope>
    <source>
        <strain evidence="2 3">NCTC12000</strain>
    </source>
</reference>
<evidence type="ECO:0000313" key="3">
    <source>
        <dbReference type="Proteomes" id="UP000254631"/>
    </source>
</evidence>
<feature type="compositionally biased region" description="Low complexity" evidence="1">
    <location>
        <begin position="34"/>
        <end position="62"/>
    </location>
</feature>
<dbReference type="PROSITE" id="PS51257">
    <property type="entry name" value="PROKAR_LIPOPROTEIN"/>
    <property type="match status" value="1"/>
</dbReference>